<gene>
    <name evidence="1" type="ORF">C5E45_29275</name>
</gene>
<accession>A0A2S6AHS4</accession>
<dbReference type="Gene3D" id="3.40.50.300">
    <property type="entry name" value="P-loop containing nucleotide triphosphate hydrolases"/>
    <property type="match status" value="1"/>
</dbReference>
<dbReference type="OrthoDB" id="4567569at2"/>
<evidence type="ECO:0008006" key="3">
    <source>
        <dbReference type="Google" id="ProtNLM"/>
    </source>
</evidence>
<sequence length="227" mass="24723">MPLSLVVPIFGPPAAGKTTLTLQLGLSPGRTIFRLREHVPKEVLAATATDSARLGWIDEFTVADALRAYFANVQADSTVHTVLLDNFPGSGSQVSQLLATVWPLLPRVHIEPVEIVTDARTLKQRARNRKVCHRCEHDPIHDPRLPAVPAQDDDWACSRCGGLLHPRRGDSPRLFKARLQRYHQAAEGIREGFAASGLAVTQLDTTNTIDGAANLLAPLLISRSPVS</sequence>
<proteinExistence type="predicted"/>
<evidence type="ECO:0000313" key="2">
    <source>
        <dbReference type="Proteomes" id="UP000239874"/>
    </source>
</evidence>
<organism evidence="1 2">
    <name type="scientific">Nocardia nova</name>
    <dbReference type="NCBI Taxonomy" id="37330"/>
    <lineage>
        <taxon>Bacteria</taxon>
        <taxon>Bacillati</taxon>
        <taxon>Actinomycetota</taxon>
        <taxon>Actinomycetes</taxon>
        <taxon>Mycobacteriales</taxon>
        <taxon>Nocardiaceae</taxon>
        <taxon>Nocardia</taxon>
    </lineage>
</organism>
<dbReference type="Proteomes" id="UP000239874">
    <property type="component" value="Unassembled WGS sequence"/>
</dbReference>
<dbReference type="AlphaFoldDB" id="A0A2S6AHS4"/>
<evidence type="ECO:0000313" key="1">
    <source>
        <dbReference type="EMBL" id="PPJ34787.1"/>
    </source>
</evidence>
<dbReference type="InterPro" id="IPR027417">
    <property type="entry name" value="P-loop_NTPase"/>
</dbReference>
<dbReference type="EMBL" id="PSZC01000028">
    <property type="protein sequence ID" value="PPJ34787.1"/>
    <property type="molecule type" value="Genomic_DNA"/>
</dbReference>
<comment type="caution">
    <text evidence="1">The sequence shown here is derived from an EMBL/GenBank/DDBJ whole genome shotgun (WGS) entry which is preliminary data.</text>
</comment>
<name>A0A2S6AHS4_9NOCA</name>
<reference evidence="1 2" key="1">
    <citation type="submission" date="2018-02" db="EMBL/GenBank/DDBJ databases">
        <title>8 Nocardia nova and 1 Nocardia cyriacigeorgica strain used for evolution to TMP-SMX.</title>
        <authorList>
            <person name="Mehta H."/>
            <person name="Weng J."/>
            <person name="Shamoo Y."/>
        </authorList>
    </citation>
    <scope>NUCLEOTIDE SEQUENCE [LARGE SCALE GENOMIC DNA]</scope>
    <source>
        <strain evidence="1 2">MDA3139</strain>
    </source>
</reference>
<dbReference type="SUPFAM" id="SSF52540">
    <property type="entry name" value="P-loop containing nucleoside triphosphate hydrolases"/>
    <property type="match status" value="1"/>
</dbReference>
<protein>
    <recommendedName>
        <fullName evidence="3">Adenylate kinase</fullName>
    </recommendedName>
</protein>